<feature type="transmembrane region" description="Helical" evidence="1">
    <location>
        <begin position="107"/>
        <end position="128"/>
    </location>
</feature>
<evidence type="ECO:0008006" key="4">
    <source>
        <dbReference type="Google" id="ProtNLM"/>
    </source>
</evidence>
<reference evidence="2 3" key="1">
    <citation type="journal article" date="2016" name="Nat. Commun.">
        <title>Thousands of microbial genomes shed light on interconnected biogeochemical processes in an aquifer system.</title>
        <authorList>
            <person name="Anantharaman K."/>
            <person name="Brown C.T."/>
            <person name="Hug L.A."/>
            <person name="Sharon I."/>
            <person name="Castelle C.J."/>
            <person name="Probst A.J."/>
            <person name="Thomas B.C."/>
            <person name="Singh A."/>
            <person name="Wilkins M.J."/>
            <person name="Karaoz U."/>
            <person name="Brodie E.L."/>
            <person name="Williams K.H."/>
            <person name="Hubbard S.S."/>
            <person name="Banfield J.F."/>
        </authorList>
    </citation>
    <scope>NUCLEOTIDE SEQUENCE [LARGE SCALE GENOMIC DNA]</scope>
</reference>
<organism evidence="2 3">
    <name type="scientific">Candidatus Kaiserbacteria bacterium RIFCSPHIGHO2_02_FULL_55_25</name>
    <dbReference type="NCBI Taxonomy" id="1798498"/>
    <lineage>
        <taxon>Bacteria</taxon>
        <taxon>Candidatus Kaiseribacteriota</taxon>
    </lineage>
</organism>
<feature type="transmembrane region" description="Helical" evidence="1">
    <location>
        <begin position="200"/>
        <end position="218"/>
    </location>
</feature>
<feature type="transmembrane region" description="Helical" evidence="1">
    <location>
        <begin position="176"/>
        <end position="194"/>
    </location>
</feature>
<dbReference type="AlphaFoldDB" id="A0A1F6E4U6"/>
<dbReference type="Proteomes" id="UP000176914">
    <property type="component" value="Unassembled WGS sequence"/>
</dbReference>
<feature type="transmembrane region" description="Helical" evidence="1">
    <location>
        <begin position="33"/>
        <end position="58"/>
    </location>
</feature>
<accession>A0A1F6E4U6</accession>
<feature type="transmembrane region" description="Helical" evidence="1">
    <location>
        <begin position="82"/>
        <end position="100"/>
    </location>
</feature>
<evidence type="ECO:0000313" key="2">
    <source>
        <dbReference type="EMBL" id="OGG68735.1"/>
    </source>
</evidence>
<comment type="caution">
    <text evidence="2">The sequence shown here is derived from an EMBL/GenBank/DDBJ whole genome shotgun (WGS) entry which is preliminary data.</text>
</comment>
<evidence type="ECO:0000256" key="1">
    <source>
        <dbReference type="SAM" id="Phobius"/>
    </source>
</evidence>
<sequence length="232" mass="26062">MPSREGHTPLHRHSKPHHELARRYRLYTAQQNFRISVVLGALLLAGAFYLNFLAIHIATNNASSSVTDIILSNIPVYEVDGLFVYGTLVVGLWSALLVFAHPKRIPFAFHALALFVVIRSCFTVLTHLGPPEVQYISDFGATITRSFFGADQFFSAHTGMPFLGALVFWHEKYIRYTFLAAAAFFAVTVLLGHIHYTIDVAAAFFITYAIYHIALWLFPKDHAMFLGEEPTS</sequence>
<keyword evidence="1" id="KW-0812">Transmembrane</keyword>
<protein>
    <recommendedName>
        <fullName evidence="4">Sphingomyelin synthase-like domain-containing protein</fullName>
    </recommendedName>
</protein>
<proteinExistence type="predicted"/>
<dbReference type="EMBL" id="MFLL01000029">
    <property type="protein sequence ID" value="OGG68735.1"/>
    <property type="molecule type" value="Genomic_DNA"/>
</dbReference>
<keyword evidence="1" id="KW-0472">Membrane</keyword>
<evidence type="ECO:0000313" key="3">
    <source>
        <dbReference type="Proteomes" id="UP000176914"/>
    </source>
</evidence>
<gene>
    <name evidence="2" type="ORF">A3C20_02175</name>
</gene>
<keyword evidence="1" id="KW-1133">Transmembrane helix</keyword>
<name>A0A1F6E4U6_9BACT</name>